<evidence type="ECO:0000259" key="6">
    <source>
        <dbReference type="Pfam" id="PF07992"/>
    </source>
</evidence>
<dbReference type="Gene3D" id="3.50.50.100">
    <property type="match status" value="1"/>
</dbReference>
<protein>
    <submittedName>
        <fullName evidence="7">NADH dehydrogenase</fullName>
    </submittedName>
</protein>
<dbReference type="InterPro" id="IPR051169">
    <property type="entry name" value="NADH-Q_oxidoreductase"/>
</dbReference>
<dbReference type="EMBL" id="PYAV01000008">
    <property type="protein sequence ID" value="PSL44465.1"/>
    <property type="molecule type" value="Genomic_DNA"/>
</dbReference>
<dbReference type="InterPro" id="IPR023753">
    <property type="entry name" value="FAD/NAD-binding_dom"/>
</dbReference>
<dbReference type="GO" id="GO:0003955">
    <property type="term" value="F:NAD(P)H dehydrogenase (quinone) activity"/>
    <property type="evidence" value="ECO:0007669"/>
    <property type="project" value="TreeGrafter"/>
</dbReference>
<gene>
    <name evidence="7" type="ORF">B0H94_10876</name>
</gene>
<feature type="domain" description="FAD/NAD(P)-binding" evidence="6">
    <location>
        <begin position="6"/>
        <end position="323"/>
    </location>
</feature>
<dbReference type="Proteomes" id="UP000242310">
    <property type="component" value="Unassembled WGS sequence"/>
</dbReference>
<dbReference type="GO" id="GO:0019646">
    <property type="term" value="P:aerobic electron transport chain"/>
    <property type="evidence" value="ECO:0007669"/>
    <property type="project" value="TreeGrafter"/>
</dbReference>
<dbReference type="PRINTS" id="PR00368">
    <property type="entry name" value="FADPNR"/>
</dbReference>
<dbReference type="PRINTS" id="PR00411">
    <property type="entry name" value="PNDRDTASEI"/>
</dbReference>
<sequence>MERKPNVVILGAGYGGMVTALNLQKELGANMANVTLVNKHDYHYQTTWLHEPAAGTLEPEKTRMKISEILDSNKITLVQDTVEQVHREAKKVETTSGQELPYDYLVVALGSESETFGVPGVYEHAYHKWTVDGVRETKEHIEYQFAKYNNDETMQGKDLNFVVAGAGFTGIEFIGELTERVPELCETYDVPRERVKMFVIEAAPSALPGFDPELVEYAMNLLENRGVEFKINMPISEVNESGVILKDGTEIDACTVVWATGVRGNPVIEKSGFDAMRGRVKVEEDLRAPEHEDVFILGDCSLIINEETERPYPPTAQIAMQQGVTCAKNIKALIQGGELESFQPEIKGTVASLGGKEAIGVVGNKKLYGNSANFMKKMIDNRYLWILGGARLVLRKGKSPF</sequence>
<dbReference type="Pfam" id="PF07992">
    <property type="entry name" value="Pyr_redox_2"/>
    <property type="match status" value="1"/>
</dbReference>
<comment type="caution">
    <text evidence="7">The sequence shown here is derived from an EMBL/GenBank/DDBJ whole genome shotgun (WGS) entry which is preliminary data.</text>
</comment>
<comment type="similarity">
    <text evidence="2">Belongs to the NADH dehydrogenase family.</text>
</comment>
<name>A0A2P8HE44_9BACI</name>
<dbReference type="RefSeq" id="WP_282432539.1">
    <property type="nucleotide sequence ID" value="NZ_PYAV01000008.1"/>
</dbReference>
<dbReference type="AlphaFoldDB" id="A0A2P8HE44"/>
<evidence type="ECO:0000256" key="3">
    <source>
        <dbReference type="ARBA" id="ARBA00022630"/>
    </source>
</evidence>
<keyword evidence="3" id="KW-0285">Flavoprotein</keyword>
<reference evidence="7 8" key="1">
    <citation type="submission" date="2018-03" db="EMBL/GenBank/DDBJ databases">
        <title>Genomic Encyclopedia of Type Strains, Phase III (KMG-III): the genomes of soil and plant-associated and newly described type strains.</title>
        <authorList>
            <person name="Whitman W."/>
        </authorList>
    </citation>
    <scope>NUCLEOTIDE SEQUENCE [LARGE SCALE GENOMIC DNA]</scope>
    <source>
        <strain evidence="7 8">CGMCC 1.07653</strain>
    </source>
</reference>
<accession>A0A2P8HE44</accession>
<dbReference type="SUPFAM" id="SSF51905">
    <property type="entry name" value="FAD/NAD(P)-binding domain"/>
    <property type="match status" value="1"/>
</dbReference>
<organism evidence="7 8">
    <name type="scientific">Salsuginibacillus halophilus</name>
    <dbReference type="NCBI Taxonomy" id="517424"/>
    <lineage>
        <taxon>Bacteria</taxon>
        <taxon>Bacillati</taxon>
        <taxon>Bacillota</taxon>
        <taxon>Bacilli</taxon>
        <taxon>Bacillales</taxon>
        <taxon>Bacillaceae</taxon>
        <taxon>Salsuginibacillus</taxon>
    </lineage>
</organism>
<dbReference type="PANTHER" id="PTHR42913:SF3">
    <property type="entry name" value="64 KDA MITOCHONDRIAL NADH DEHYDROGENASE (EUROFUNG)"/>
    <property type="match status" value="1"/>
</dbReference>
<dbReference type="PANTHER" id="PTHR42913">
    <property type="entry name" value="APOPTOSIS-INDUCING FACTOR 1"/>
    <property type="match status" value="1"/>
</dbReference>
<dbReference type="InterPro" id="IPR036188">
    <property type="entry name" value="FAD/NAD-bd_sf"/>
</dbReference>
<proteinExistence type="inferred from homology"/>
<keyword evidence="4" id="KW-0274">FAD</keyword>
<evidence type="ECO:0000256" key="1">
    <source>
        <dbReference type="ARBA" id="ARBA00001974"/>
    </source>
</evidence>
<evidence type="ECO:0000256" key="4">
    <source>
        <dbReference type="ARBA" id="ARBA00022827"/>
    </source>
</evidence>
<evidence type="ECO:0000313" key="7">
    <source>
        <dbReference type="EMBL" id="PSL44465.1"/>
    </source>
</evidence>
<evidence type="ECO:0000313" key="8">
    <source>
        <dbReference type="Proteomes" id="UP000242310"/>
    </source>
</evidence>
<comment type="cofactor">
    <cofactor evidence="1">
        <name>FAD</name>
        <dbReference type="ChEBI" id="CHEBI:57692"/>
    </cofactor>
</comment>
<keyword evidence="8" id="KW-1185">Reference proteome</keyword>
<evidence type="ECO:0000256" key="5">
    <source>
        <dbReference type="ARBA" id="ARBA00023002"/>
    </source>
</evidence>
<evidence type="ECO:0000256" key="2">
    <source>
        <dbReference type="ARBA" id="ARBA00005272"/>
    </source>
</evidence>
<keyword evidence="5" id="KW-0560">Oxidoreductase</keyword>